<organism evidence="1">
    <name type="scientific">Siphoviridae sp. ctg2r17</name>
    <dbReference type="NCBI Taxonomy" id="2825601"/>
    <lineage>
        <taxon>Viruses</taxon>
        <taxon>Duplodnaviria</taxon>
        <taxon>Heunggongvirae</taxon>
        <taxon>Uroviricota</taxon>
        <taxon>Caudoviricetes</taxon>
    </lineage>
</organism>
<sequence length="66" mass="7871">MKIHVNVIPSPAELVTVHKREPINRVIDRLRKLDDHDFDKSVKAAKWLRIFDKGMKWIEGKFYGRK</sequence>
<protein>
    <submittedName>
        <fullName evidence="1">Uncharacterized protein</fullName>
    </submittedName>
</protein>
<name>A0A8S5P1I3_9CAUD</name>
<accession>A0A8S5P1I3</accession>
<proteinExistence type="predicted"/>
<reference evidence="1" key="1">
    <citation type="journal article" date="2021" name="Proc. Natl. Acad. Sci. U.S.A.">
        <title>A Catalog of Tens of Thousands of Viruses from Human Metagenomes Reveals Hidden Associations with Chronic Diseases.</title>
        <authorList>
            <person name="Tisza M.J."/>
            <person name="Buck C.B."/>
        </authorList>
    </citation>
    <scope>NUCLEOTIDE SEQUENCE</scope>
    <source>
        <strain evidence="1">Ctg2r17</strain>
    </source>
</reference>
<evidence type="ECO:0000313" key="1">
    <source>
        <dbReference type="EMBL" id="DAE00517.1"/>
    </source>
</evidence>
<dbReference type="EMBL" id="BK015303">
    <property type="protein sequence ID" value="DAE00517.1"/>
    <property type="molecule type" value="Genomic_DNA"/>
</dbReference>